<feature type="transmembrane region" description="Helical" evidence="10">
    <location>
        <begin position="766"/>
        <end position="785"/>
    </location>
</feature>
<feature type="transmembrane region" description="Helical" evidence="10">
    <location>
        <begin position="602"/>
        <end position="625"/>
    </location>
</feature>
<dbReference type="EMBL" id="LK052953">
    <property type="protein sequence ID" value="CDR48552.1"/>
    <property type="molecule type" value="Genomic_DNA"/>
</dbReference>
<evidence type="ECO:0000256" key="8">
    <source>
        <dbReference type="ARBA" id="ARBA00023136"/>
    </source>
</evidence>
<feature type="region of interest" description="Disordered" evidence="9">
    <location>
        <begin position="118"/>
        <end position="191"/>
    </location>
</feature>
<feature type="transmembrane region" description="Helical" evidence="10">
    <location>
        <begin position="658"/>
        <end position="678"/>
    </location>
</feature>
<feature type="transmembrane region" description="Helical" evidence="10">
    <location>
        <begin position="493"/>
        <end position="511"/>
    </location>
</feature>
<feature type="region of interest" description="Disordered" evidence="9">
    <location>
        <begin position="1"/>
        <end position="100"/>
    </location>
</feature>
<feature type="transmembrane region" description="Helical" evidence="10">
    <location>
        <begin position="394"/>
        <end position="412"/>
    </location>
</feature>
<feature type="compositionally biased region" description="Acidic residues" evidence="9">
    <location>
        <begin position="37"/>
        <end position="50"/>
    </location>
</feature>
<dbReference type="GO" id="GO:0016020">
    <property type="term" value="C:membrane"/>
    <property type="evidence" value="ECO:0007669"/>
    <property type="project" value="UniProtKB-SubCell"/>
</dbReference>
<feature type="transmembrane region" description="Helical" evidence="10">
    <location>
        <begin position="913"/>
        <end position="935"/>
    </location>
</feature>
<feature type="transmembrane region" description="Helical" evidence="10">
    <location>
        <begin position="457"/>
        <end position="481"/>
    </location>
</feature>
<feature type="transmembrane region" description="Helical" evidence="10">
    <location>
        <begin position="714"/>
        <end position="732"/>
    </location>
</feature>
<keyword evidence="4 10" id="KW-0812">Transmembrane</keyword>
<dbReference type="GO" id="GO:0015031">
    <property type="term" value="P:protein transport"/>
    <property type="evidence" value="ECO:0007669"/>
    <property type="project" value="UniProtKB-KW"/>
</dbReference>
<reference evidence="11" key="1">
    <citation type="journal article" date="2014" name="Genome Announc.">
        <title>Draft genome sequence of Rhodosporidium toruloides CECT1137, an oleaginous yeast of biotechnological interest.</title>
        <authorList>
            <person name="Morin N."/>
            <person name="Calcas X."/>
            <person name="Devillers H."/>
            <person name="Durrens P."/>
            <person name="Sherman D.J."/>
            <person name="Nicaud J.-M."/>
            <person name="Neuveglise C."/>
        </authorList>
    </citation>
    <scope>NUCLEOTIDE SEQUENCE</scope>
    <source>
        <strain evidence="11">CECT1137</strain>
    </source>
</reference>
<feature type="transmembrane region" description="Helical" evidence="10">
    <location>
        <begin position="523"/>
        <end position="544"/>
    </location>
</feature>
<comment type="subcellular location">
    <subcellularLocation>
        <location evidence="1">Membrane</location>
        <topology evidence="1">Multi-pass membrane protein</topology>
    </subcellularLocation>
</comment>
<proteinExistence type="inferred from homology"/>
<dbReference type="AlphaFoldDB" id="A0A061BNC3"/>
<name>A0A061BNC3_RHOTO</name>
<sequence length="977" mass="109093">MFPTDDGRPTTSGGRPQTANRPRTARPPTEDGGLNEWAEEDYEDEEDDDVGMFTFARPTTGDPAQAATSPPNTAPFTQASAPHSQPYSPFSPFAFGFAQYGSVPPSTAAPSVGVPGTALTQPPAGSPISPAAAYAQQVQSHSAAPSSPEPHVGPRKRGSWQSPDSPDHVVGNPYEDQLRREPSRRTSGSSADKIEALASGWADQHLSYGLDANGQAIMLDEMGEPLRLATTREQKMVDAARLEQDDLTTDDFEELEDSPYAEVQASVSNLDDPEMPVLTFRTWFIGLLFSIVISAFNCFFYLRYPAPLITPIITQVLSYPIGKLLSRILPYRTWRLPRWSRRLGLPESFSLNPSPFNIKEHAAIVIMANISTSPAFGLNYTLVAEKFYHQHQPFGLDILLILTTQMIGYGAAGLCRRFLVWPASMIWPQNLVFATLLNTLHAEADEDEKGPSRFRFFFYVFAGAFAWFWLPGFLFVALSAFSWVCWIAPNNVIVNQLFGVSSGLGMGLFTFDWSQIAFLGSPLVIPWWAEVNTFVAFAIAYWVISPIMYYKNVWNTAYLPMSTNMVFDRFGAPYNTSAVVDRVGMKLNETAYQEYSPLYLPITYATVYGISFMLATSIIVHTALYHGKEIFQRVRRARNEKDDVHMRLMRNYREVPDWWYLAFLVIAIALTIVTVACWDTYMPVWSVIVAILIGLIYLVPAGFIFAVTTYPVSINLIVELVAGYIIPGLPLANILFKLYAVQVLNLGLYFVQDLKLGHYMKIPPRATFSVQVVATFVTAFVQVGIKRWLVAVVPDLCASNQSAHLVCPYARSFFSASIVWGLIGPARQFDIGDYYNPILFWMLAGAILPIITWLLVRRYPNSWVRLISVPAALAGATFMPPATGINYSSSVLMCFIFQFVIRHRFFKWWSKYNFILSAGLDAGTVVCGIVIFLTLQLPKGGTISLNWWGNSVYTNTLDWQGVSYKMAPPEGFGRTSW</sequence>
<keyword evidence="8 10" id="KW-0472">Membrane</keyword>
<evidence type="ECO:0000256" key="7">
    <source>
        <dbReference type="ARBA" id="ARBA00022989"/>
    </source>
</evidence>
<dbReference type="InterPro" id="IPR004648">
    <property type="entry name" value="Oligpept_transpt"/>
</dbReference>
<keyword evidence="3" id="KW-0813">Transport</keyword>
<evidence type="ECO:0000256" key="4">
    <source>
        <dbReference type="ARBA" id="ARBA00022692"/>
    </source>
</evidence>
<dbReference type="GO" id="GO:0035673">
    <property type="term" value="F:oligopeptide transmembrane transporter activity"/>
    <property type="evidence" value="ECO:0007669"/>
    <property type="project" value="InterPro"/>
</dbReference>
<evidence type="ECO:0000256" key="1">
    <source>
        <dbReference type="ARBA" id="ARBA00004141"/>
    </source>
</evidence>
<evidence type="ECO:0000256" key="5">
    <source>
        <dbReference type="ARBA" id="ARBA00022856"/>
    </source>
</evidence>
<feature type="compositionally biased region" description="Polar residues" evidence="9">
    <location>
        <begin position="66"/>
        <end position="88"/>
    </location>
</feature>
<feature type="compositionally biased region" description="Low complexity" evidence="9">
    <location>
        <begin position="122"/>
        <end position="150"/>
    </location>
</feature>
<dbReference type="PANTHER" id="PTHR22601">
    <property type="entry name" value="ISP4 LIKE PROTEIN"/>
    <property type="match status" value="1"/>
</dbReference>
<feature type="compositionally biased region" description="Polar residues" evidence="9">
    <location>
        <begin position="9"/>
        <end position="21"/>
    </location>
</feature>
<feature type="transmembrane region" description="Helical" evidence="10">
    <location>
        <begin position="838"/>
        <end position="856"/>
    </location>
</feature>
<feature type="transmembrane region" description="Helical" evidence="10">
    <location>
        <begin position="863"/>
        <end position="879"/>
    </location>
</feature>
<feature type="transmembrane region" description="Helical" evidence="10">
    <location>
        <begin position="684"/>
        <end position="707"/>
    </location>
</feature>
<dbReference type="NCBIfam" id="TIGR00728">
    <property type="entry name" value="OPT_sfam"/>
    <property type="match status" value="1"/>
</dbReference>
<evidence type="ECO:0000256" key="6">
    <source>
        <dbReference type="ARBA" id="ARBA00022927"/>
    </source>
</evidence>
<keyword evidence="5" id="KW-0571">Peptide transport</keyword>
<dbReference type="NCBIfam" id="TIGR00727">
    <property type="entry name" value="ISP4_OPT"/>
    <property type="match status" value="1"/>
</dbReference>
<keyword evidence="7 10" id="KW-1133">Transmembrane helix</keyword>
<comment type="similarity">
    <text evidence="2">Belongs to the oligopeptide OPT transporter family.</text>
</comment>
<evidence type="ECO:0000256" key="3">
    <source>
        <dbReference type="ARBA" id="ARBA00022448"/>
    </source>
</evidence>
<evidence type="ECO:0000256" key="2">
    <source>
        <dbReference type="ARBA" id="ARBA00008807"/>
    </source>
</evidence>
<protein>
    <submittedName>
        <fullName evidence="11">RHTO0S18e02608g1_1</fullName>
    </submittedName>
</protein>
<feature type="transmembrane region" description="Helical" evidence="10">
    <location>
        <begin position="283"/>
        <end position="302"/>
    </location>
</feature>
<feature type="transmembrane region" description="Helical" evidence="10">
    <location>
        <begin position="885"/>
        <end position="901"/>
    </location>
</feature>
<organism evidence="11">
    <name type="scientific">Rhodotorula toruloides</name>
    <name type="common">Yeast</name>
    <name type="synonym">Rhodosporidium toruloides</name>
    <dbReference type="NCBI Taxonomy" id="5286"/>
    <lineage>
        <taxon>Eukaryota</taxon>
        <taxon>Fungi</taxon>
        <taxon>Dikarya</taxon>
        <taxon>Basidiomycota</taxon>
        <taxon>Pucciniomycotina</taxon>
        <taxon>Microbotryomycetes</taxon>
        <taxon>Sporidiobolales</taxon>
        <taxon>Sporidiobolaceae</taxon>
        <taxon>Rhodotorula</taxon>
    </lineage>
</organism>
<dbReference type="OrthoDB" id="9986677at2759"/>
<dbReference type="Pfam" id="PF03169">
    <property type="entry name" value="OPT"/>
    <property type="match status" value="1"/>
</dbReference>
<keyword evidence="6" id="KW-0653">Protein transport</keyword>
<accession>A0A061BNC3</accession>
<evidence type="ECO:0000256" key="9">
    <source>
        <dbReference type="SAM" id="MobiDB-lite"/>
    </source>
</evidence>
<dbReference type="InterPro" id="IPR004813">
    <property type="entry name" value="OPT"/>
</dbReference>
<evidence type="ECO:0000313" key="11">
    <source>
        <dbReference type="EMBL" id="CDR48552.1"/>
    </source>
</evidence>
<gene>
    <name evidence="11" type="ORF">RHTO0S_18e02608g</name>
</gene>
<evidence type="ECO:0000256" key="10">
    <source>
        <dbReference type="SAM" id="Phobius"/>
    </source>
</evidence>